<comment type="caution">
    <text evidence="1">The sequence shown here is derived from an EMBL/GenBank/DDBJ whole genome shotgun (WGS) entry which is preliminary data.</text>
</comment>
<accession>A0A2T1LH89</accession>
<dbReference type="Proteomes" id="UP000264870">
    <property type="component" value="Unassembled WGS sequence"/>
</dbReference>
<dbReference type="AlphaFoldDB" id="A0A2T1LH89"/>
<evidence type="ECO:0000313" key="1">
    <source>
        <dbReference type="EMBL" id="OZP00847.1"/>
    </source>
</evidence>
<evidence type="ECO:0000313" key="2">
    <source>
        <dbReference type="Proteomes" id="UP000264870"/>
    </source>
</evidence>
<reference evidence="1 2" key="1">
    <citation type="submission" date="2017-07" db="EMBL/GenBank/DDBJ databases">
        <authorList>
            <person name="Zhi S."/>
            <person name="Banting G."/>
            <person name="Neumann N."/>
        </authorList>
    </citation>
    <scope>NUCLEOTIDE SEQUENCE [LARGE SCALE GENOMIC DNA]</scope>
    <source>
        <strain evidence="1 2">WW41</strain>
    </source>
</reference>
<proteinExistence type="predicted"/>
<sequence>MLTAIEFCEEISQKAVWLSGQMVECDWDIYVDVLSESYPVIRKELSEMRDQFWNSDKVGTRVILYSDPSRKEYKYSTVDGVEQLKEEYTELYDPAQECWKQLKLRIFRETFCHLIQDPFLINDVFKSHLFFASMSYQWGKSVMSENECVAIKAFIKSAELFDRCIGMSWFHVSVCTQKKLSHVRAKAGKEGGNSKSEVYRIIQDKLVYLINSSVPEGGWKSKAAAVNDLIDPLWKFVEESNFEINNQSKKYRISTMSPDALADTIIKNWSRNIESVKLALDNTVTRKKKTKG</sequence>
<dbReference type="EMBL" id="NNAK01000083">
    <property type="protein sequence ID" value="OZP00847.1"/>
    <property type="molecule type" value="Genomic_DNA"/>
</dbReference>
<organism evidence="1 2">
    <name type="scientific">Escherichia coli</name>
    <dbReference type="NCBI Taxonomy" id="562"/>
    <lineage>
        <taxon>Bacteria</taxon>
        <taxon>Pseudomonadati</taxon>
        <taxon>Pseudomonadota</taxon>
        <taxon>Gammaproteobacteria</taxon>
        <taxon>Enterobacterales</taxon>
        <taxon>Enterobacteriaceae</taxon>
        <taxon>Escherichia</taxon>
    </lineage>
</organism>
<protein>
    <submittedName>
        <fullName evidence="1">Uncharacterized protein</fullName>
    </submittedName>
</protein>
<dbReference type="RefSeq" id="WP_001549566.1">
    <property type="nucleotide sequence ID" value="NZ_BFLJ01000013.1"/>
</dbReference>
<gene>
    <name evidence="1" type="ORF">CG702_23165</name>
</gene>
<name>A0A2T1LH89_ECOLX</name>